<sequence>MTEGAHRAAATAPGAPLPVSRPADRCRTGRCCKVSARGIVPAIARRGARHGTGPGAYRWVVERTPAWLHGF</sequence>
<gene>
    <name evidence="2" type="ORF">GCM10009802_06590</name>
</gene>
<name>A0ABN2XGX8_9ACTN</name>
<evidence type="ECO:0000313" key="2">
    <source>
        <dbReference type="EMBL" id="GAA2109945.1"/>
    </source>
</evidence>
<feature type="region of interest" description="Disordered" evidence="1">
    <location>
        <begin position="1"/>
        <end position="24"/>
    </location>
</feature>
<evidence type="ECO:0000313" key="3">
    <source>
        <dbReference type="Proteomes" id="UP001500443"/>
    </source>
</evidence>
<keyword evidence="3" id="KW-1185">Reference proteome</keyword>
<proteinExistence type="predicted"/>
<dbReference type="Proteomes" id="UP001500443">
    <property type="component" value="Unassembled WGS sequence"/>
</dbReference>
<feature type="compositionally biased region" description="Low complexity" evidence="1">
    <location>
        <begin position="7"/>
        <end position="18"/>
    </location>
</feature>
<comment type="caution">
    <text evidence="2">The sequence shown here is derived from an EMBL/GenBank/DDBJ whole genome shotgun (WGS) entry which is preliminary data.</text>
</comment>
<accession>A0ABN2XGX8</accession>
<organism evidence="2 3">
    <name type="scientific">Streptomyces synnematoformans</name>
    <dbReference type="NCBI Taxonomy" id="415721"/>
    <lineage>
        <taxon>Bacteria</taxon>
        <taxon>Bacillati</taxon>
        <taxon>Actinomycetota</taxon>
        <taxon>Actinomycetes</taxon>
        <taxon>Kitasatosporales</taxon>
        <taxon>Streptomycetaceae</taxon>
        <taxon>Streptomyces</taxon>
    </lineage>
</organism>
<dbReference type="EMBL" id="BAAAPF010000007">
    <property type="protein sequence ID" value="GAA2109945.1"/>
    <property type="molecule type" value="Genomic_DNA"/>
</dbReference>
<protein>
    <submittedName>
        <fullName evidence="2">Uncharacterized protein</fullName>
    </submittedName>
</protein>
<evidence type="ECO:0000256" key="1">
    <source>
        <dbReference type="SAM" id="MobiDB-lite"/>
    </source>
</evidence>
<reference evidence="2 3" key="1">
    <citation type="journal article" date="2019" name="Int. J. Syst. Evol. Microbiol.">
        <title>The Global Catalogue of Microorganisms (GCM) 10K type strain sequencing project: providing services to taxonomists for standard genome sequencing and annotation.</title>
        <authorList>
            <consortium name="The Broad Institute Genomics Platform"/>
            <consortium name="The Broad Institute Genome Sequencing Center for Infectious Disease"/>
            <person name="Wu L."/>
            <person name="Ma J."/>
        </authorList>
    </citation>
    <scope>NUCLEOTIDE SEQUENCE [LARGE SCALE GENOMIC DNA]</scope>
    <source>
        <strain evidence="2 3">JCM 15481</strain>
    </source>
</reference>